<gene>
    <name evidence="2" type="ORF">L497_2454</name>
</gene>
<accession>A0A158M9B9</accession>
<dbReference type="AlphaFoldDB" id="A0A158M9B9"/>
<organism evidence="2 3">
    <name type="scientific">Bordetella holmesii CDC-H585-BH</name>
    <dbReference type="NCBI Taxonomy" id="1331206"/>
    <lineage>
        <taxon>Bacteria</taxon>
        <taxon>Pseudomonadati</taxon>
        <taxon>Pseudomonadota</taxon>
        <taxon>Betaproteobacteria</taxon>
        <taxon>Burkholderiales</taxon>
        <taxon>Alcaligenaceae</taxon>
        <taxon>Bordetella</taxon>
    </lineage>
</organism>
<proteinExistence type="predicted"/>
<evidence type="ECO:0000313" key="2">
    <source>
        <dbReference type="EMBL" id="KAK99414.1"/>
    </source>
</evidence>
<comment type="caution">
    <text evidence="2">The sequence shown here is derived from an EMBL/GenBank/DDBJ whole genome shotgun (WGS) entry which is preliminary data.</text>
</comment>
<dbReference type="EMBL" id="JFZZ01000010">
    <property type="protein sequence ID" value="KAK99414.1"/>
    <property type="molecule type" value="Genomic_DNA"/>
</dbReference>
<name>A0A158M9B9_9BORD</name>
<reference evidence="2 3" key="1">
    <citation type="submission" date="2014-03" db="EMBL/GenBank/DDBJ databases">
        <title>Genome sequence of Bordetella holmseii.</title>
        <authorList>
            <person name="Harvill E."/>
            <person name="Goodfield L.L."/>
            <person name="Ivanov Y."/>
            <person name="Meyer J.A."/>
            <person name="Newth C."/>
            <person name="Cassiday P."/>
            <person name="Tondella M.L."/>
            <person name="Liao P."/>
            <person name="Zimmerman J."/>
            <person name="Meert K."/>
            <person name="Wessel D."/>
            <person name="Berger J."/>
            <person name="Dean J.M."/>
            <person name="Holubkov R."/>
            <person name="Burr J."/>
            <person name="Liu T."/>
            <person name="Brinkac L.M."/>
            <person name="Sanka R."/>
            <person name="Kim M."/>
            <person name="Losada L."/>
        </authorList>
    </citation>
    <scope>NUCLEOTIDE SEQUENCE [LARGE SCALE GENOMIC DNA]</scope>
    <source>
        <strain evidence="2 3">CDC-H585-BH</strain>
    </source>
</reference>
<evidence type="ECO:0000256" key="1">
    <source>
        <dbReference type="SAM" id="MobiDB-lite"/>
    </source>
</evidence>
<sequence>MVTDHGKVRRRGQAPGMQQWSQGLPGNALPTAYPDTSGRSA</sequence>
<evidence type="ECO:0000313" key="3">
    <source>
        <dbReference type="Proteomes" id="UP000026682"/>
    </source>
</evidence>
<dbReference type="Proteomes" id="UP000026682">
    <property type="component" value="Unassembled WGS sequence"/>
</dbReference>
<protein>
    <submittedName>
        <fullName evidence="2">Uncharacterized protein</fullName>
    </submittedName>
</protein>
<dbReference type="PATRIC" id="fig|1331206.3.peg.271"/>
<feature type="region of interest" description="Disordered" evidence="1">
    <location>
        <begin position="1"/>
        <end position="41"/>
    </location>
</feature>